<dbReference type="Proteomes" id="UP001163798">
    <property type="component" value="Unassembled WGS sequence"/>
</dbReference>
<reference evidence="1" key="1">
    <citation type="submission" date="2022-08" db="EMBL/GenBank/DDBJ databases">
        <authorList>
            <consortium name="DOE Joint Genome Institute"/>
            <person name="Min B."/>
            <person name="Riley R."/>
            <person name="Sierra-Patev S."/>
            <person name="Naranjo-Ortiz M."/>
            <person name="Looney B."/>
            <person name="Konkel Z."/>
            <person name="Slot J.C."/>
            <person name="Sakamoto Y."/>
            <person name="Steenwyk J.L."/>
            <person name="Rokas A."/>
            <person name="Carro J."/>
            <person name="Camarero S."/>
            <person name="Ferreira P."/>
            <person name="Molpeceres G."/>
            <person name="Ruiz-Duenas F.J."/>
            <person name="Serrano A."/>
            <person name="Henrissat B."/>
            <person name="Drula E."/>
            <person name="Hughes K.W."/>
            <person name="Mata J.L."/>
            <person name="Ishikawa N.K."/>
            <person name="Vargas-Isla R."/>
            <person name="Ushijima S."/>
            <person name="Smith C.A."/>
            <person name="Ahrendt S."/>
            <person name="Andreopoulos W."/>
            <person name="He G."/>
            <person name="Labutti K."/>
            <person name="Lipzen A."/>
            <person name="Ng V."/>
            <person name="Sandor L."/>
            <person name="Barry K."/>
            <person name="Martinez A.T."/>
            <person name="Xiao Y."/>
            <person name="Gibbons J.G."/>
            <person name="Terashima K."/>
            <person name="Hibbett D.S."/>
            <person name="Grigoriev I.V."/>
        </authorList>
    </citation>
    <scope>NUCLEOTIDE SEQUENCE</scope>
    <source>
        <strain evidence="1">TFB10291</strain>
    </source>
</reference>
<dbReference type="AlphaFoldDB" id="A0AA38L1V0"/>
<organism evidence="1 2">
    <name type="scientific">Lentinula aff. detonsa</name>
    <dbReference type="NCBI Taxonomy" id="2804958"/>
    <lineage>
        <taxon>Eukaryota</taxon>
        <taxon>Fungi</taxon>
        <taxon>Dikarya</taxon>
        <taxon>Basidiomycota</taxon>
        <taxon>Agaricomycotina</taxon>
        <taxon>Agaricomycetes</taxon>
        <taxon>Agaricomycetidae</taxon>
        <taxon>Agaricales</taxon>
        <taxon>Marasmiineae</taxon>
        <taxon>Omphalotaceae</taxon>
        <taxon>Lentinula</taxon>
    </lineage>
</organism>
<gene>
    <name evidence="1" type="ORF">GGU10DRAFT_337029</name>
</gene>
<evidence type="ECO:0000313" key="1">
    <source>
        <dbReference type="EMBL" id="KAJ3780607.1"/>
    </source>
</evidence>
<dbReference type="EMBL" id="MU793689">
    <property type="protein sequence ID" value="KAJ3780607.1"/>
    <property type="molecule type" value="Genomic_DNA"/>
</dbReference>
<name>A0AA38L1V0_9AGAR</name>
<protein>
    <submittedName>
        <fullName evidence="1">Uncharacterized protein</fullName>
    </submittedName>
</protein>
<evidence type="ECO:0000313" key="2">
    <source>
        <dbReference type="Proteomes" id="UP001163798"/>
    </source>
</evidence>
<sequence>MDRHKGRYVPMQKQMLGAPLKDDNQNLEDSLLKEVNTAYLLQPLQHATVPTYQSADVFFNNFADAKEGDGFFAFKPSNCIGLQSANGKTDWSLGLARDVPFRFGEVLAFLQVQIVNSPVYNVLIGRPFKVLMKQTFRTLLWETNT</sequence>
<keyword evidence="2" id="KW-1185">Reference proteome</keyword>
<comment type="caution">
    <text evidence="1">The sequence shown here is derived from an EMBL/GenBank/DDBJ whole genome shotgun (WGS) entry which is preliminary data.</text>
</comment>
<accession>A0AA38L1V0</accession>
<proteinExistence type="predicted"/>